<proteinExistence type="predicted"/>
<gene>
    <name evidence="1" type="ORF">CIHG_00454</name>
</gene>
<sequence length="202" mass="22730">MIRDPEKRPRQTLRFGAAVPMEISNPQPQENRVGIFLFHNHPILILITGPRYRYLFKSPCVVGARRYGVVAGAEKTRINLSTGKNTGKFPIILCNAVPKSERRYITHHKQVPVAYGTSIAYLRDPEVTLSERRTPGSSNEARHGIAGCMYYPGRMISLFHSDYVFYNAWDHDLPTEAILITSCLREVVSDKGPSRLPGGYAT</sequence>
<dbReference type="VEuPathDB" id="FungiDB:CIHG_00454"/>
<dbReference type="Proteomes" id="UP000054563">
    <property type="component" value="Unassembled WGS sequence"/>
</dbReference>
<accession>A0A0J8U6N8</accession>
<evidence type="ECO:0000313" key="2">
    <source>
        <dbReference type="Proteomes" id="UP000054563"/>
    </source>
</evidence>
<protein>
    <submittedName>
        <fullName evidence="1">Uncharacterized protein</fullName>
    </submittedName>
</protein>
<dbReference type="AlphaFoldDB" id="A0A0J8U6N8"/>
<dbReference type="EMBL" id="DS016981">
    <property type="protein sequence ID" value="KMU82673.1"/>
    <property type="molecule type" value="Genomic_DNA"/>
</dbReference>
<name>A0A0J8U6N8_COCIT</name>
<reference evidence="2" key="1">
    <citation type="journal article" date="2010" name="Genome Res.">
        <title>Population genomic sequencing of Coccidioides fungi reveals recent hybridization and transposon control.</title>
        <authorList>
            <person name="Neafsey D.E."/>
            <person name="Barker B.M."/>
            <person name="Sharpton T.J."/>
            <person name="Stajich J.E."/>
            <person name="Park D.J."/>
            <person name="Whiston E."/>
            <person name="Hung C.-Y."/>
            <person name="McMahan C."/>
            <person name="White J."/>
            <person name="Sykes S."/>
            <person name="Heiman D."/>
            <person name="Young S."/>
            <person name="Zeng Q."/>
            <person name="Abouelleil A."/>
            <person name="Aftuck L."/>
            <person name="Bessette D."/>
            <person name="Brown A."/>
            <person name="FitzGerald M."/>
            <person name="Lui A."/>
            <person name="Macdonald J.P."/>
            <person name="Priest M."/>
            <person name="Orbach M.J."/>
            <person name="Galgiani J.N."/>
            <person name="Kirkland T.N."/>
            <person name="Cole G.T."/>
            <person name="Birren B.W."/>
            <person name="Henn M.R."/>
            <person name="Taylor J.W."/>
            <person name="Rounsley S.D."/>
        </authorList>
    </citation>
    <scope>NUCLEOTIDE SEQUENCE [LARGE SCALE GENOMIC DNA]</scope>
    <source>
        <strain evidence="2">H538.4</strain>
    </source>
</reference>
<organism evidence="1 2">
    <name type="scientific">Coccidioides immitis H538.4</name>
    <dbReference type="NCBI Taxonomy" id="396776"/>
    <lineage>
        <taxon>Eukaryota</taxon>
        <taxon>Fungi</taxon>
        <taxon>Dikarya</taxon>
        <taxon>Ascomycota</taxon>
        <taxon>Pezizomycotina</taxon>
        <taxon>Eurotiomycetes</taxon>
        <taxon>Eurotiomycetidae</taxon>
        <taxon>Onygenales</taxon>
        <taxon>Onygenaceae</taxon>
        <taxon>Coccidioides</taxon>
    </lineage>
</organism>
<evidence type="ECO:0000313" key="1">
    <source>
        <dbReference type="EMBL" id="KMU82673.1"/>
    </source>
</evidence>